<proteinExistence type="predicted"/>
<dbReference type="Proteomes" id="UP000681526">
    <property type="component" value="Unassembled WGS sequence"/>
</dbReference>
<dbReference type="RefSeq" id="WP_213483832.1">
    <property type="nucleotide sequence ID" value="NZ_CAJRAY010000024.1"/>
</dbReference>
<dbReference type="InterPro" id="IPR018711">
    <property type="entry name" value="NAGPA"/>
</dbReference>
<dbReference type="EMBL" id="CAJRAY010000024">
    <property type="protein sequence ID" value="CAG5082157.1"/>
    <property type="molecule type" value="Genomic_DNA"/>
</dbReference>
<evidence type="ECO:0000313" key="3">
    <source>
        <dbReference type="Proteomes" id="UP000681526"/>
    </source>
</evidence>
<organism evidence="2 3">
    <name type="scientific">Thermobacillus xylanilyticus</name>
    <dbReference type="NCBI Taxonomy" id="76633"/>
    <lineage>
        <taxon>Bacteria</taxon>
        <taxon>Bacillati</taxon>
        <taxon>Bacillota</taxon>
        <taxon>Bacilli</taxon>
        <taxon>Bacillales</taxon>
        <taxon>Paenibacillaceae</taxon>
        <taxon>Thermobacillus</taxon>
    </lineage>
</organism>
<evidence type="ECO:0000259" key="1">
    <source>
        <dbReference type="Pfam" id="PF09992"/>
    </source>
</evidence>
<gene>
    <name evidence="2" type="primary">txxe 1457</name>
    <name evidence="2" type="ORF">TXXE_05910</name>
</gene>
<dbReference type="Pfam" id="PF09992">
    <property type="entry name" value="NAGPA"/>
    <property type="match status" value="1"/>
</dbReference>
<protein>
    <recommendedName>
        <fullName evidence="1">Phosphodiester glycosidase domain-containing protein</fullName>
    </recommendedName>
</protein>
<dbReference type="PANTHER" id="PTHR40446">
    <property type="entry name" value="N-ACETYLGLUCOSAMINE-1-PHOSPHODIESTER ALPHA-N-ACETYLGLUCOSAMINIDASE"/>
    <property type="match status" value="1"/>
</dbReference>
<sequence length="362" mass="39481">MNRLLQPRTIHRLFLLAAAPFLGMGIWLAAAGPGLTLSLSDEAYPEFNLPAPPAAGTLTERVASGLDKAIGLAGETNESIRKEAELFDKASAEAGRLAKLAASQVGKPYAIYDRRITARLGTPVEEVRSNRITAQLFHVKAQHFNGYALKVKLKSNQAMRMVLGRDTYGGAETTLSAVKRLGAVAGVNAGGFADKKGKRYPLSTTIVNGKYVSGFEASYKDLFFVGMNDKMQLIGGKFKSQEELDKLNPQFGASFVPILMKNGRPQPIPEKWKTTPRRAPRTVIANYKDDQLLILVVDGYDEKGSSGATLEELQILLERYGVKDAYNLDGGGSSSLVFNGRVINKPSDGELRKLPTHFLFFK</sequence>
<reference evidence="2 3" key="1">
    <citation type="submission" date="2021-04" db="EMBL/GenBank/DDBJ databases">
        <authorList>
            <person name="Rakotoarivonina H."/>
        </authorList>
    </citation>
    <scope>NUCLEOTIDE SEQUENCE [LARGE SCALE GENOMIC DNA]</scope>
    <source>
        <strain evidence="2 3">XE</strain>
    </source>
</reference>
<dbReference type="PANTHER" id="PTHR40446:SF2">
    <property type="entry name" value="N-ACETYLGLUCOSAMINE-1-PHOSPHODIESTER ALPHA-N-ACETYLGLUCOSAMINIDASE"/>
    <property type="match status" value="1"/>
</dbReference>
<accession>A0ABM8V237</accession>
<name>A0ABM8V237_THEXY</name>
<comment type="caution">
    <text evidence="2">The sequence shown here is derived from an EMBL/GenBank/DDBJ whole genome shotgun (WGS) entry which is preliminary data.</text>
</comment>
<feature type="domain" description="Phosphodiester glycosidase" evidence="1">
    <location>
        <begin position="182"/>
        <end position="361"/>
    </location>
</feature>
<keyword evidence="3" id="KW-1185">Reference proteome</keyword>
<evidence type="ECO:0000313" key="2">
    <source>
        <dbReference type="EMBL" id="CAG5082157.1"/>
    </source>
</evidence>